<feature type="region of interest" description="Disordered" evidence="1">
    <location>
        <begin position="194"/>
        <end position="226"/>
    </location>
</feature>
<gene>
    <name evidence="2" type="ORF">MAIT1_03456</name>
</gene>
<reference evidence="2 3" key="1">
    <citation type="journal article" date="2016" name="BMC Genomics">
        <title>Combined genomic and structural analyses of a cultured magnetotactic bacterium reveals its niche adaptation to a dynamic environment.</title>
        <authorList>
            <person name="Araujo A.C."/>
            <person name="Morillo V."/>
            <person name="Cypriano J."/>
            <person name="Teixeira L.C."/>
            <person name="Leao P."/>
            <person name="Lyra S."/>
            <person name="Almeida L.G."/>
            <person name="Bazylinski D.A."/>
            <person name="Vasconcellos A.T."/>
            <person name="Abreu F."/>
            <person name="Lins U."/>
        </authorList>
    </citation>
    <scope>NUCLEOTIDE SEQUENCE [LARGE SCALE GENOMIC DNA]</scope>
    <source>
        <strain evidence="2 3">IT-1</strain>
    </source>
</reference>
<feature type="compositionally biased region" description="Low complexity" evidence="1">
    <location>
        <begin position="197"/>
        <end position="220"/>
    </location>
</feature>
<evidence type="ECO:0000256" key="1">
    <source>
        <dbReference type="SAM" id="MobiDB-lite"/>
    </source>
</evidence>
<accession>A0A1Y2K929</accession>
<dbReference type="EMBL" id="LVJN01000018">
    <property type="protein sequence ID" value="OSM05285.1"/>
    <property type="molecule type" value="Genomic_DNA"/>
</dbReference>
<comment type="caution">
    <text evidence="2">The sequence shown here is derived from an EMBL/GenBank/DDBJ whole genome shotgun (WGS) entry which is preliminary data.</text>
</comment>
<proteinExistence type="predicted"/>
<dbReference type="AlphaFoldDB" id="A0A1Y2K929"/>
<organism evidence="2 3">
    <name type="scientific">Magnetofaba australis IT-1</name>
    <dbReference type="NCBI Taxonomy" id="1434232"/>
    <lineage>
        <taxon>Bacteria</taxon>
        <taxon>Pseudomonadati</taxon>
        <taxon>Pseudomonadota</taxon>
        <taxon>Magnetococcia</taxon>
        <taxon>Magnetococcales</taxon>
        <taxon>Magnetococcaceae</taxon>
        <taxon>Magnetofaba</taxon>
    </lineage>
</organism>
<name>A0A1Y2K929_9PROT</name>
<sequence>MRLRTSALHIQNLNKSMMKRPPHHALHRLGLQTTASALTLCLGLSLSLVEATPVSAASMQSALSAKDRAFIDRVSSQACLEGGTVADCLDAKRKEKVLEDKGWEVRHYARANFSIVERKFANAYGKLTPYTWMINSEGHIAPQNERTRELTHKKVNISKLLNMEALRNAPQVFLNKDNPGLPADDPRLLKLQAEQRAAQQKTQPAAAPAGGANTNGATPAPGQPAMTQSGANLVGCLERAWLEAVIAARLRGIDAVGDTYVKEGKCYMLPPATSVQFIQWESARTPMPVARITWNRYMLWTTADAVRLTP</sequence>
<keyword evidence="3" id="KW-1185">Reference proteome</keyword>
<protein>
    <submittedName>
        <fullName evidence="2">Uncharacterized protein</fullName>
    </submittedName>
</protein>
<evidence type="ECO:0000313" key="3">
    <source>
        <dbReference type="Proteomes" id="UP000194003"/>
    </source>
</evidence>
<dbReference type="Proteomes" id="UP000194003">
    <property type="component" value="Unassembled WGS sequence"/>
</dbReference>
<evidence type="ECO:0000313" key="2">
    <source>
        <dbReference type="EMBL" id="OSM05285.1"/>
    </source>
</evidence>